<name>A0A4R5F1V0_9RHOB</name>
<dbReference type="EMBL" id="SMFP01000001">
    <property type="protein sequence ID" value="TDE41160.1"/>
    <property type="molecule type" value="Genomic_DNA"/>
</dbReference>
<gene>
    <name evidence="2" type="ORF">E1B25_02895</name>
</gene>
<keyword evidence="3" id="KW-1185">Reference proteome</keyword>
<evidence type="ECO:0008006" key="4">
    <source>
        <dbReference type="Google" id="ProtNLM"/>
    </source>
</evidence>
<reference evidence="2 3" key="1">
    <citation type="submission" date="2019-03" db="EMBL/GenBank/DDBJ databases">
        <authorList>
            <person name="Zhang S."/>
        </authorList>
    </citation>
    <scope>NUCLEOTIDE SEQUENCE [LARGE SCALE GENOMIC DNA]</scope>
    <source>
        <strain evidence="2 3">S4J41</strain>
    </source>
</reference>
<feature type="chain" id="PRO_5020765846" description="Peptidase propeptide and YPEB domain-containing protein" evidence="1">
    <location>
        <begin position="22"/>
        <end position="89"/>
    </location>
</feature>
<evidence type="ECO:0000256" key="1">
    <source>
        <dbReference type="SAM" id="SignalP"/>
    </source>
</evidence>
<evidence type="ECO:0000313" key="2">
    <source>
        <dbReference type="EMBL" id="TDE41160.1"/>
    </source>
</evidence>
<sequence>MKKFLTAAFCAGLLSPLAGWAGGVNDMPSVRYDNVAAKLIMSGYRDVRVVDPEMGRMSAYDRDGSEVIVRVDQVTREILSTTHVHVADQ</sequence>
<feature type="signal peptide" evidence="1">
    <location>
        <begin position="1"/>
        <end position="21"/>
    </location>
</feature>
<protein>
    <recommendedName>
        <fullName evidence="4">Peptidase propeptide and YPEB domain-containing protein</fullName>
    </recommendedName>
</protein>
<comment type="caution">
    <text evidence="2">The sequence shown here is derived from an EMBL/GenBank/DDBJ whole genome shotgun (WGS) entry which is preliminary data.</text>
</comment>
<dbReference type="Proteomes" id="UP000294662">
    <property type="component" value="Unassembled WGS sequence"/>
</dbReference>
<dbReference type="RefSeq" id="WP_132827150.1">
    <property type="nucleotide sequence ID" value="NZ_SMFP01000001.1"/>
</dbReference>
<accession>A0A4R5F1V0</accession>
<keyword evidence="1" id="KW-0732">Signal</keyword>
<proteinExistence type="predicted"/>
<dbReference type="OrthoDB" id="7873626at2"/>
<dbReference type="AlphaFoldDB" id="A0A4R5F1V0"/>
<evidence type="ECO:0000313" key="3">
    <source>
        <dbReference type="Proteomes" id="UP000294662"/>
    </source>
</evidence>
<organism evidence="2 3">
    <name type="scientific">Antarcticimicrobium sediminis</name>
    <dbReference type="NCBI Taxonomy" id="2546227"/>
    <lineage>
        <taxon>Bacteria</taxon>
        <taxon>Pseudomonadati</taxon>
        <taxon>Pseudomonadota</taxon>
        <taxon>Alphaproteobacteria</taxon>
        <taxon>Rhodobacterales</taxon>
        <taxon>Paracoccaceae</taxon>
        <taxon>Antarcticimicrobium</taxon>
    </lineage>
</organism>